<dbReference type="SUPFAM" id="SSF48452">
    <property type="entry name" value="TPR-like"/>
    <property type="match status" value="1"/>
</dbReference>
<evidence type="ECO:0000313" key="3">
    <source>
        <dbReference type="EMBL" id="HFJ54348.1"/>
    </source>
</evidence>
<accession>A0A7C1SBW6</accession>
<dbReference type="InterPro" id="IPR011990">
    <property type="entry name" value="TPR-like_helical_dom_sf"/>
</dbReference>
<dbReference type="AlphaFoldDB" id="A0A7C1SBW6"/>
<evidence type="ECO:0000313" key="2">
    <source>
        <dbReference type="EMBL" id="HEA86426.1"/>
    </source>
</evidence>
<comment type="caution">
    <text evidence="2">The sequence shown here is derived from an EMBL/GenBank/DDBJ whole genome shotgun (WGS) entry which is preliminary data.</text>
</comment>
<dbReference type="Pfam" id="PF13432">
    <property type="entry name" value="TPR_16"/>
    <property type="match status" value="1"/>
</dbReference>
<feature type="transmembrane region" description="Helical" evidence="1">
    <location>
        <begin position="35"/>
        <end position="53"/>
    </location>
</feature>
<protein>
    <submittedName>
        <fullName evidence="2">Tetratricopeptide repeat protein</fullName>
    </submittedName>
</protein>
<gene>
    <name evidence="2" type="ORF">ENP94_00215</name>
    <name evidence="3" type="ORF">ENS16_06645</name>
</gene>
<dbReference type="EMBL" id="DSTU01000008">
    <property type="protein sequence ID" value="HFJ54348.1"/>
    <property type="molecule type" value="Genomic_DNA"/>
</dbReference>
<dbReference type="EMBL" id="DSLG01000001">
    <property type="protein sequence ID" value="HEA86426.1"/>
    <property type="molecule type" value="Genomic_DNA"/>
</dbReference>
<proteinExistence type="predicted"/>
<keyword evidence="1" id="KW-0472">Membrane</keyword>
<evidence type="ECO:0000256" key="1">
    <source>
        <dbReference type="SAM" id="Phobius"/>
    </source>
</evidence>
<sequence length="233" mass="26755">MRIKHRVSKDELKEDKFQEFVEKAAEFYYENPRRFWIGVAVGILVIAGVILLIQNRPKPVRSAEAELRLMDALSNLYQGKYDYAEMALKELAAKFPRDYAGIKAHFYLGTLYFGSQEPRLAEAKREFGIFLKKAKNDLLLTPAAQYGIAACEEQAGNYLQAARIYESVYRKYKDLPLAHEAVLAAGRCFRLANKLDEAEKLYTDYLEKDKPAAMKAEDVRVQLGYIRALKNRL</sequence>
<keyword evidence="1" id="KW-0812">Transmembrane</keyword>
<organism evidence="2">
    <name type="scientific">candidate division WOR-3 bacterium</name>
    <dbReference type="NCBI Taxonomy" id="2052148"/>
    <lineage>
        <taxon>Bacteria</taxon>
        <taxon>Bacteria division WOR-3</taxon>
    </lineage>
</organism>
<reference evidence="2" key="1">
    <citation type="journal article" date="2020" name="mSystems">
        <title>Genome- and Community-Level Interaction Insights into Carbon Utilization and Element Cycling Functions of Hydrothermarchaeota in Hydrothermal Sediment.</title>
        <authorList>
            <person name="Zhou Z."/>
            <person name="Liu Y."/>
            <person name="Xu W."/>
            <person name="Pan J."/>
            <person name="Luo Z.H."/>
            <person name="Li M."/>
        </authorList>
    </citation>
    <scope>NUCLEOTIDE SEQUENCE [LARGE SCALE GENOMIC DNA]</scope>
    <source>
        <strain evidence="2">SpSt-265</strain>
        <strain evidence="3">SpSt-465</strain>
    </source>
</reference>
<name>A0A7C1SBW6_UNCW3</name>
<keyword evidence="1" id="KW-1133">Transmembrane helix</keyword>
<dbReference type="Gene3D" id="1.25.40.10">
    <property type="entry name" value="Tetratricopeptide repeat domain"/>
    <property type="match status" value="2"/>
</dbReference>